<proteinExistence type="predicted"/>
<dbReference type="EMBL" id="BFAA01001071">
    <property type="protein sequence ID" value="GCB74727.1"/>
    <property type="molecule type" value="Genomic_DNA"/>
</dbReference>
<sequence length="132" mass="15168">MHVGLGWRLLSAAALCTDDPYRAAFCFWVRLLHSRCVLAPEWLQSAVNWHPRLINPWGRTPQWCSWRRIQEGAQIFSLRASRDADLRELKRHVVNKEDSCLRDNGSKGKQLRMKISSQESGLGASDNIPEQN</sequence>
<protein>
    <recommendedName>
        <fullName evidence="5">BRCT domain-containing protein</fullName>
    </recommendedName>
</protein>
<name>A0A401PNM3_SCYTO</name>
<dbReference type="Proteomes" id="UP000288216">
    <property type="component" value="Unassembled WGS sequence"/>
</dbReference>
<feature type="signal peptide" evidence="2">
    <location>
        <begin position="1"/>
        <end position="16"/>
    </location>
</feature>
<reference evidence="3 4" key="1">
    <citation type="journal article" date="2018" name="Nat. Ecol. Evol.">
        <title>Shark genomes provide insights into elasmobranch evolution and the origin of vertebrates.</title>
        <authorList>
            <person name="Hara Y"/>
            <person name="Yamaguchi K"/>
            <person name="Onimaru K"/>
            <person name="Kadota M"/>
            <person name="Koyanagi M"/>
            <person name="Keeley SD"/>
            <person name="Tatsumi K"/>
            <person name="Tanaka K"/>
            <person name="Motone F"/>
            <person name="Kageyama Y"/>
            <person name="Nozu R"/>
            <person name="Adachi N"/>
            <person name="Nishimura O"/>
            <person name="Nakagawa R"/>
            <person name="Tanegashima C"/>
            <person name="Kiyatake I"/>
            <person name="Matsumoto R"/>
            <person name="Murakumo K"/>
            <person name="Nishida K"/>
            <person name="Terakita A"/>
            <person name="Kuratani S"/>
            <person name="Sato K"/>
            <person name="Hyodo S Kuraku.S."/>
        </authorList>
    </citation>
    <scope>NUCLEOTIDE SEQUENCE [LARGE SCALE GENOMIC DNA]</scope>
</reference>
<organism evidence="3 4">
    <name type="scientific">Scyliorhinus torazame</name>
    <name type="common">Cloudy catshark</name>
    <name type="synonym">Catulus torazame</name>
    <dbReference type="NCBI Taxonomy" id="75743"/>
    <lineage>
        <taxon>Eukaryota</taxon>
        <taxon>Metazoa</taxon>
        <taxon>Chordata</taxon>
        <taxon>Craniata</taxon>
        <taxon>Vertebrata</taxon>
        <taxon>Chondrichthyes</taxon>
        <taxon>Elasmobranchii</taxon>
        <taxon>Galeomorphii</taxon>
        <taxon>Galeoidea</taxon>
        <taxon>Carcharhiniformes</taxon>
        <taxon>Scyliorhinidae</taxon>
        <taxon>Scyliorhinus</taxon>
    </lineage>
</organism>
<comment type="caution">
    <text evidence="3">The sequence shown here is derived from an EMBL/GenBank/DDBJ whole genome shotgun (WGS) entry which is preliminary data.</text>
</comment>
<evidence type="ECO:0000256" key="2">
    <source>
        <dbReference type="SAM" id="SignalP"/>
    </source>
</evidence>
<evidence type="ECO:0008006" key="5">
    <source>
        <dbReference type="Google" id="ProtNLM"/>
    </source>
</evidence>
<evidence type="ECO:0000313" key="3">
    <source>
        <dbReference type="EMBL" id="GCB74727.1"/>
    </source>
</evidence>
<keyword evidence="2" id="KW-0732">Signal</keyword>
<feature type="region of interest" description="Disordered" evidence="1">
    <location>
        <begin position="99"/>
        <end position="132"/>
    </location>
</feature>
<keyword evidence="4" id="KW-1185">Reference proteome</keyword>
<gene>
    <name evidence="3" type="ORF">scyTo_0003818</name>
</gene>
<dbReference type="AlphaFoldDB" id="A0A401PNM3"/>
<feature type="chain" id="PRO_5019505181" description="BRCT domain-containing protein" evidence="2">
    <location>
        <begin position="17"/>
        <end position="132"/>
    </location>
</feature>
<accession>A0A401PNM3</accession>
<evidence type="ECO:0000256" key="1">
    <source>
        <dbReference type="SAM" id="MobiDB-lite"/>
    </source>
</evidence>
<evidence type="ECO:0000313" key="4">
    <source>
        <dbReference type="Proteomes" id="UP000288216"/>
    </source>
</evidence>